<evidence type="ECO:0000256" key="3">
    <source>
        <dbReference type="ARBA" id="ARBA00005760"/>
    </source>
</evidence>
<organism evidence="14 15">
    <name type="scientific">Rhizopus stolonifer</name>
    <name type="common">Rhizopus nigricans</name>
    <dbReference type="NCBI Taxonomy" id="4846"/>
    <lineage>
        <taxon>Eukaryota</taxon>
        <taxon>Fungi</taxon>
        <taxon>Fungi incertae sedis</taxon>
        <taxon>Mucoromycota</taxon>
        <taxon>Mucoromycotina</taxon>
        <taxon>Mucoromycetes</taxon>
        <taxon>Mucorales</taxon>
        <taxon>Mucorineae</taxon>
        <taxon>Rhizopodaceae</taxon>
        <taxon>Rhizopus</taxon>
    </lineage>
</organism>
<proteinExistence type="inferred from homology"/>
<dbReference type="GO" id="GO:0015031">
    <property type="term" value="P:protein transport"/>
    <property type="evidence" value="ECO:0007669"/>
    <property type="project" value="UniProtKB-KW"/>
</dbReference>
<dbReference type="Proteomes" id="UP000253551">
    <property type="component" value="Unassembled WGS sequence"/>
</dbReference>
<keyword evidence="7" id="KW-0653">Protein transport</keyword>
<dbReference type="PANTHER" id="PTHR13269:SF6">
    <property type="entry name" value="NUCLEOPORIN NDC1"/>
    <property type="match status" value="1"/>
</dbReference>
<evidence type="ECO:0000256" key="2">
    <source>
        <dbReference type="ARBA" id="ARBA00004567"/>
    </source>
</evidence>
<evidence type="ECO:0000256" key="10">
    <source>
        <dbReference type="ARBA" id="ARBA00023132"/>
    </source>
</evidence>
<feature type="transmembrane region" description="Helical" evidence="13">
    <location>
        <begin position="117"/>
        <end position="139"/>
    </location>
</feature>
<gene>
    <name evidence="14" type="primary">TMEM48</name>
    <name evidence="14" type="ORF">CU098_008953</name>
</gene>
<keyword evidence="8 13" id="KW-1133">Transmembrane helix</keyword>
<name>A0A367JPU8_RHIST</name>
<evidence type="ECO:0000256" key="9">
    <source>
        <dbReference type="ARBA" id="ARBA00023010"/>
    </source>
</evidence>
<keyword evidence="9" id="KW-0811">Translocation</keyword>
<keyword evidence="6" id="KW-0509">mRNA transport</keyword>
<keyword evidence="5 13" id="KW-0812">Transmembrane</keyword>
<keyword evidence="4" id="KW-0813">Transport</keyword>
<keyword evidence="10" id="KW-0906">Nuclear pore complex</keyword>
<evidence type="ECO:0000256" key="6">
    <source>
        <dbReference type="ARBA" id="ARBA00022816"/>
    </source>
</evidence>
<dbReference type="OrthoDB" id="67850at2759"/>
<dbReference type="InterPro" id="IPR019049">
    <property type="entry name" value="Nucleoporin_prot_Ndc1/Nup"/>
</dbReference>
<protein>
    <submittedName>
        <fullName evidence="14">Nucleoporin NDC1</fullName>
    </submittedName>
</protein>
<reference evidence="14 15" key="1">
    <citation type="journal article" date="2018" name="G3 (Bethesda)">
        <title>Phylogenetic and Phylogenomic Definition of Rhizopus Species.</title>
        <authorList>
            <person name="Gryganskyi A.P."/>
            <person name="Golan J."/>
            <person name="Dolatabadi S."/>
            <person name="Mondo S."/>
            <person name="Robb S."/>
            <person name="Idnurm A."/>
            <person name="Muszewska A."/>
            <person name="Steczkiewicz K."/>
            <person name="Masonjones S."/>
            <person name="Liao H.L."/>
            <person name="Gajdeczka M.T."/>
            <person name="Anike F."/>
            <person name="Vuek A."/>
            <person name="Anishchenko I.M."/>
            <person name="Voigt K."/>
            <person name="de Hoog G.S."/>
            <person name="Smith M.E."/>
            <person name="Heitman J."/>
            <person name="Vilgalys R."/>
            <person name="Stajich J.E."/>
        </authorList>
    </citation>
    <scope>NUCLEOTIDE SEQUENCE [LARGE SCALE GENOMIC DNA]</scope>
    <source>
        <strain evidence="14 15">LSU 92-RS-03</strain>
    </source>
</reference>
<accession>A0A367JPU8</accession>
<evidence type="ECO:0000256" key="4">
    <source>
        <dbReference type="ARBA" id="ARBA00022448"/>
    </source>
</evidence>
<evidence type="ECO:0000256" key="7">
    <source>
        <dbReference type="ARBA" id="ARBA00022927"/>
    </source>
</evidence>
<dbReference type="GO" id="GO:0070762">
    <property type="term" value="C:nuclear pore transmembrane ring"/>
    <property type="evidence" value="ECO:0007669"/>
    <property type="project" value="TreeGrafter"/>
</dbReference>
<dbReference type="GO" id="GO:0030674">
    <property type="term" value="F:protein-macromolecule adaptor activity"/>
    <property type="evidence" value="ECO:0007669"/>
    <property type="project" value="TreeGrafter"/>
</dbReference>
<dbReference type="STRING" id="4846.A0A367JPU8"/>
<evidence type="ECO:0000256" key="13">
    <source>
        <dbReference type="SAM" id="Phobius"/>
    </source>
</evidence>
<feature type="non-terminal residue" evidence="14">
    <location>
        <position position="1"/>
    </location>
</feature>
<evidence type="ECO:0000256" key="11">
    <source>
        <dbReference type="ARBA" id="ARBA00023136"/>
    </source>
</evidence>
<evidence type="ECO:0000256" key="1">
    <source>
        <dbReference type="ARBA" id="ARBA00004232"/>
    </source>
</evidence>
<dbReference type="GO" id="GO:0031965">
    <property type="term" value="C:nuclear membrane"/>
    <property type="evidence" value="ECO:0007669"/>
    <property type="project" value="UniProtKB-SubCell"/>
</dbReference>
<dbReference type="GO" id="GO:0051028">
    <property type="term" value="P:mRNA transport"/>
    <property type="evidence" value="ECO:0007669"/>
    <property type="project" value="UniProtKB-KW"/>
</dbReference>
<keyword evidence="12" id="KW-0539">Nucleus</keyword>
<evidence type="ECO:0000256" key="5">
    <source>
        <dbReference type="ARBA" id="ARBA00022692"/>
    </source>
</evidence>
<keyword evidence="15" id="KW-1185">Reference proteome</keyword>
<sequence length="497" mass="57094">DVARSLAYCASPDTWIILILYTLSGFIITSSYFSTIAQEEPITNMFERPSGHYIDVRQLNQKNIFIVLYVVTLSTKYVASYLNGKRHILKIDRVQQSLFYEMKGNLITIFRSSAKEALVAFFACYIAFIIFSGNIYYYVAHAVGLFDRVLDSPIVGFRWVDLCLFARIVMAGSMTATIWNYVNCLFNATYASTTYTTDPYTNQFDCIITGLAQKDNEMIQASAFNELALLASKSPQKRTELFALIGKEPRQSAWYRIMTHCIRVIGDLRMSINTEYKGVEPVKVPTAPMAKPLEQQLRNRLQFEDDSNIYCAQKQQVREFDDRTSSLFGQVDELMESAPSPGDSPAVQQVKNDALVRMNKVVSFVKNLEVKFGYKGYCEKFYQESRVFEVQRVFKKYQLTMWAIQILGSLVACSVKEDVYGCVQNDISTVLNELLGCYEDVEKYVQKETVQIEEVEAVKKTLEEAVLQIVIAFNDYLHVFNIENRYSHVWKKWSSFQ</sequence>
<evidence type="ECO:0000313" key="14">
    <source>
        <dbReference type="EMBL" id="RCH91721.1"/>
    </source>
</evidence>
<comment type="similarity">
    <text evidence="3">Belongs to the NDC1 family.</text>
</comment>
<dbReference type="AlphaFoldDB" id="A0A367JPU8"/>
<dbReference type="GO" id="GO:0005816">
    <property type="term" value="C:spindle pole body"/>
    <property type="evidence" value="ECO:0007669"/>
    <property type="project" value="TreeGrafter"/>
</dbReference>
<keyword evidence="11 13" id="KW-0472">Membrane</keyword>
<dbReference type="Pfam" id="PF09531">
    <property type="entry name" value="Ndc1_Nup"/>
    <property type="match status" value="1"/>
</dbReference>
<dbReference type="GO" id="GO:0006999">
    <property type="term" value="P:nuclear pore organization"/>
    <property type="evidence" value="ECO:0007669"/>
    <property type="project" value="TreeGrafter"/>
</dbReference>
<feature type="transmembrane region" description="Helical" evidence="13">
    <location>
        <begin position="15"/>
        <end position="35"/>
    </location>
</feature>
<evidence type="ECO:0000256" key="12">
    <source>
        <dbReference type="ARBA" id="ARBA00023242"/>
    </source>
</evidence>
<evidence type="ECO:0000256" key="8">
    <source>
        <dbReference type="ARBA" id="ARBA00022989"/>
    </source>
</evidence>
<dbReference type="EMBL" id="PJQM01002950">
    <property type="protein sequence ID" value="RCH91721.1"/>
    <property type="molecule type" value="Genomic_DNA"/>
</dbReference>
<comment type="subcellular location">
    <subcellularLocation>
        <location evidence="1">Nucleus membrane</location>
        <topology evidence="1">Multi-pass membrane protein</topology>
    </subcellularLocation>
    <subcellularLocation>
        <location evidence="2">Nucleus</location>
        <location evidence="2">Nuclear pore complex</location>
    </subcellularLocation>
</comment>
<evidence type="ECO:0000313" key="15">
    <source>
        <dbReference type="Proteomes" id="UP000253551"/>
    </source>
</evidence>
<comment type="caution">
    <text evidence="14">The sequence shown here is derived from an EMBL/GenBank/DDBJ whole genome shotgun (WGS) entry which is preliminary data.</text>
</comment>
<dbReference type="PANTHER" id="PTHR13269">
    <property type="entry name" value="NUCLEOPORIN NDC1"/>
    <property type="match status" value="1"/>
</dbReference>